<protein>
    <recommendedName>
        <fullName evidence="4">Probable multidrug resistance protein NorM</fullName>
    </recommendedName>
    <alternativeName>
        <fullName evidence="12">Multidrug-efflux transporter</fullName>
    </alternativeName>
</protein>
<evidence type="ECO:0000256" key="7">
    <source>
        <dbReference type="ARBA" id="ARBA00022475"/>
    </source>
</evidence>
<dbReference type="NCBIfam" id="TIGR00797">
    <property type="entry name" value="matE"/>
    <property type="match status" value="1"/>
</dbReference>
<evidence type="ECO:0000256" key="10">
    <source>
        <dbReference type="ARBA" id="ARBA00023065"/>
    </source>
</evidence>
<evidence type="ECO:0000256" key="2">
    <source>
        <dbReference type="ARBA" id="ARBA00004651"/>
    </source>
</evidence>
<evidence type="ECO:0000256" key="8">
    <source>
        <dbReference type="ARBA" id="ARBA00022692"/>
    </source>
</evidence>
<evidence type="ECO:0000256" key="11">
    <source>
        <dbReference type="ARBA" id="ARBA00023136"/>
    </source>
</evidence>
<comment type="function">
    <text evidence="1">Multidrug efflux pump.</text>
</comment>
<sequence>MKVKDMTKGNELKLIILFSLPLMLGNIFQQLYTVCDTIIVSRHLGVKALAAIGCCDWLTWMGIAVVTGLAQGFSIPVSHAFGTHDKSNVQKCISALVVNAIISTVVLLAIIYPLLPRILVLLKTPVDIMDRALAYTHVIYIGLFATMFYNALASILRAFGNSKTPLHAMIIASICNLGLDVLFVMGLEWGIIGAGVATVIAQILAGCFCLYHVLKLKEYMPNSICRDLSYYMNQFRLGIPMALQNVLIAIGGMVLTSAVNRYGTYFLAGFTAMNKLYGVLEISAVSYGYAMVTYTGQNYGAKRYDRIKSGVKKIVLLSLATSILISIILWFFGPLFLSCFISNTSQGAKEAMTYGLTFLRCLTIFLPILYMLHAYRSTIQGLSNAFIPMVSGLFELLMRISGALVLPIFFGKSGLYPVEVLAWVGAVVILIPSYYHMERNFQNVSENS</sequence>
<keyword evidence="9 13" id="KW-1133">Transmembrane helix</keyword>
<evidence type="ECO:0000256" key="1">
    <source>
        <dbReference type="ARBA" id="ARBA00003408"/>
    </source>
</evidence>
<evidence type="ECO:0000313" key="15">
    <source>
        <dbReference type="Proteomes" id="UP000285274"/>
    </source>
</evidence>
<gene>
    <name evidence="14" type="ORF">DWX92_00860</name>
</gene>
<feature type="transmembrane region" description="Helical" evidence="13">
    <location>
        <begin position="12"/>
        <end position="28"/>
    </location>
</feature>
<dbReference type="Proteomes" id="UP000285274">
    <property type="component" value="Unassembled WGS sequence"/>
</dbReference>
<keyword evidence="7" id="KW-1003">Cell membrane</keyword>
<keyword evidence="11 13" id="KW-0472">Membrane</keyword>
<dbReference type="GO" id="GO:0005886">
    <property type="term" value="C:plasma membrane"/>
    <property type="evidence" value="ECO:0007669"/>
    <property type="project" value="UniProtKB-SubCell"/>
</dbReference>
<dbReference type="InterPro" id="IPR048279">
    <property type="entry name" value="MdtK-like"/>
</dbReference>
<keyword evidence="8 13" id="KW-0812">Transmembrane</keyword>
<evidence type="ECO:0000256" key="3">
    <source>
        <dbReference type="ARBA" id="ARBA00010199"/>
    </source>
</evidence>
<comment type="caution">
    <text evidence="14">The sequence shown here is derived from an EMBL/GenBank/DDBJ whole genome shotgun (WGS) entry which is preliminary data.</text>
</comment>
<evidence type="ECO:0000256" key="4">
    <source>
        <dbReference type="ARBA" id="ARBA00020268"/>
    </source>
</evidence>
<keyword evidence="6" id="KW-0050">Antiport</keyword>
<dbReference type="GO" id="GO:0006811">
    <property type="term" value="P:monoatomic ion transport"/>
    <property type="evidence" value="ECO:0007669"/>
    <property type="project" value="UniProtKB-KW"/>
</dbReference>
<evidence type="ECO:0000256" key="6">
    <source>
        <dbReference type="ARBA" id="ARBA00022449"/>
    </source>
</evidence>
<dbReference type="AlphaFoldDB" id="A0A412JA80"/>
<dbReference type="EMBL" id="QRVM01000002">
    <property type="protein sequence ID" value="RGS49269.1"/>
    <property type="molecule type" value="Genomic_DNA"/>
</dbReference>
<evidence type="ECO:0000256" key="9">
    <source>
        <dbReference type="ARBA" id="ARBA00022989"/>
    </source>
</evidence>
<dbReference type="Pfam" id="PF01554">
    <property type="entry name" value="MatE"/>
    <property type="match status" value="2"/>
</dbReference>
<organism evidence="14 15">
    <name type="scientific">Holdemanella biformis</name>
    <dbReference type="NCBI Taxonomy" id="1735"/>
    <lineage>
        <taxon>Bacteria</taxon>
        <taxon>Bacillati</taxon>
        <taxon>Bacillota</taxon>
        <taxon>Erysipelotrichia</taxon>
        <taxon>Erysipelotrichales</taxon>
        <taxon>Erysipelotrichaceae</taxon>
        <taxon>Holdemanella</taxon>
    </lineage>
</organism>
<feature type="transmembrane region" description="Helical" evidence="13">
    <location>
        <begin position="92"/>
        <end position="112"/>
    </location>
</feature>
<dbReference type="GO" id="GO:0015297">
    <property type="term" value="F:antiporter activity"/>
    <property type="evidence" value="ECO:0007669"/>
    <property type="project" value="UniProtKB-KW"/>
</dbReference>
<evidence type="ECO:0000256" key="5">
    <source>
        <dbReference type="ARBA" id="ARBA00022448"/>
    </source>
</evidence>
<feature type="transmembrane region" description="Helical" evidence="13">
    <location>
        <begin position="385"/>
        <end position="410"/>
    </location>
</feature>
<dbReference type="InterPro" id="IPR050222">
    <property type="entry name" value="MATE_MdtK"/>
</dbReference>
<dbReference type="PANTHER" id="PTHR43298">
    <property type="entry name" value="MULTIDRUG RESISTANCE PROTEIN NORM-RELATED"/>
    <property type="match status" value="1"/>
</dbReference>
<feature type="transmembrane region" description="Helical" evidence="13">
    <location>
        <begin position="132"/>
        <end position="152"/>
    </location>
</feature>
<feature type="transmembrane region" description="Helical" evidence="13">
    <location>
        <begin position="352"/>
        <end position="373"/>
    </location>
</feature>
<proteinExistence type="inferred from homology"/>
<dbReference type="InterPro" id="IPR002528">
    <property type="entry name" value="MATE_fam"/>
</dbReference>
<feature type="transmembrane region" description="Helical" evidence="13">
    <location>
        <begin position="235"/>
        <end position="256"/>
    </location>
</feature>
<keyword evidence="10" id="KW-0406">Ion transport</keyword>
<comment type="similarity">
    <text evidence="3">Belongs to the multi antimicrobial extrusion (MATE) (TC 2.A.66.1) family.</text>
</comment>
<feature type="transmembrane region" description="Helical" evidence="13">
    <location>
        <begin position="191"/>
        <end position="214"/>
    </location>
</feature>
<dbReference type="PIRSF" id="PIRSF006603">
    <property type="entry name" value="DinF"/>
    <property type="match status" value="1"/>
</dbReference>
<comment type="subcellular location">
    <subcellularLocation>
        <location evidence="2">Cell membrane</location>
        <topology evidence="2">Multi-pass membrane protein</topology>
    </subcellularLocation>
</comment>
<dbReference type="CDD" id="cd13138">
    <property type="entry name" value="MATE_yoeA_like"/>
    <property type="match status" value="1"/>
</dbReference>
<feature type="transmembrane region" description="Helical" evidence="13">
    <location>
        <begin position="416"/>
        <end position="435"/>
    </location>
</feature>
<feature type="transmembrane region" description="Helical" evidence="13">
    <location>
        <begin position="314"/>
        <end position="332"/>
    </location>
</feature>
<evidence type="ECO:0000313" key="14">
    <source>
        <dbReference type="EMBL" id="RGS49269.1"/>
    </source>
</evidence>
<dbReference type="PANTHER" id="PTHR43298:SF2">
    <property type="entry name" value="FMN_FAD EXPORTER YEEO-RELATED"/>
    <property type="match status" value="1"/>
</dbReference>
<feature type="transmembrane region" description="Helical" evidence="13">
    <location>
        <begin position="276"/>
        <end position="294"/>
    </location>
</feature>
<evidence type="ECO:0000256" key="12">
    <source>
        <dbReference type="ARBA" id="ARBA00031636"/>
    </source>
</evidence>
<evidence type="ECO:0000256" key="13">
    <source>
        <dbReference type="SAM" id="Phobius"/>
    </source>
</evidence>
<accession>A0A412JA80</accession>
<dbReference type="GO" id="GO:0042910">
    <property type="term" value="F:xenobiotic transmembrane transporter activity"/>
    <property type="evidence" value="ECO:0007669"/>
    <property type="project" value="InterPro"/>
</dbReference>
<name>A0A412JA80_9FIRM</name>
<keyword evidence="5" id="KW-0813">Transport</keyword>
<reference evidence="14 15" key="1">
    <citation type="submission" date="2018-08" db="EMBL/GenBank/DDBJ databases">
        <title>A genome reference for cultivated species of the human gut microbiota.</title>
        <authorList>
            <person name="Zou Y."/>
            <person name="Xue W."/>
            <person name="Luo G."/>
        </authorList>
    </citation>
    <scope>NUCLEOTIDE SEQUENCE [LARGE SCALE GENOMIC DNA]</scope>
    <source>
        <strain evidence="14 15">AF22-10AC</strain>
    </source>
</reference>
<feature type="transmembrane region" description="Helical" evidence="13">
    <location>
        <begin position="164"/>
        <end position="185"/>
    </location>
</feature>
<feature type="transmembrane region" description="Helical" evidence="13">
    <location>
        <begin position="48"/>
        <end position="71"/>
    </location>
</feature>
<dbReference type="RefSeq" id="WP_118318756.1">
    <property type="nucleotide sequence ID" value="NZ_QRVM01000002.1"/>
</dbReference>